<keyword evidence="5" id="KW-0539">Nucleus</keyword>
<proteinExistence type="predicted"/>
<evidence type="ECO:0000256" key="3">
    <source>
        <dbReference type="ARBA" id="ARBA00023125"/>
    </source>
</evidence>
<comment type="subcellular location">
    <subcellularLocation>
        <location evidence="1">Nucleus</location>
    </subcellularLocation>
</comment>
<keyword evidence="4" id="KW-0804">Transcription</keyword>
<dbReference type="EnsemblMetazoa" id="PPAI011129-RA">
    <property type="protein sequence ID" value="PPAI011129-PA"/>
    <property type="gene ID" value="PPAI011129"/>
</dbReference>
<dbReference type="VEuPathDB" id="VectorBase:PPAPM1_000957"/>
<accession>A0A1B0DRE6</accession>
<feature type="compositionally biased region" description="Polar residues" evidence="6">
    <location>
        <begin position="469"/>
        <end position="483"/>
    </location>
</feature>
<evidence type="ECO:0000256" key="4">
    <source>
        <dbReference type="ARBA" id="ARBA00023163"/>
    </source>
</evidence>
<reference evidence="7" key="1">
    <citation type="submission" date="2022-08" db="UniProtKB">
        <authorList>
            <consortium name="EnsemblMetazoa"/>
        </authorList>
    </citation>
    <scope>IDENTIFICATION</scope>
    <source>
        <strain evidence="7">Israel</strain>
    </source>
</reference>
<evidence type="ECO:0000256" key="5">
    <source>
        <dbReference type="ARBA" id="ARBA00023242"/>
    </source>
</evidence>
<dbReference type="GO" id="GO:0000978">
    <property type="term" value="F:RNA polymerase II cis-regulatory region sequence-specific DNA binding"/>
    <property type="evidence" value="ECO:0007669"/>
    <property type="project" value="TreeGrafter"/>
</dbReference>
<evidence type="ECO:0000313" key="8">
    <source>
        <dbReference type="Proteomes" id="UP000092462"/>
    </source>
</evidence>
<dbReference type="SUPFAM" id="SSF47459">
    <property type="entry name" value="HLH, helix-loop-helix DNA-binding domain"/>
    <property type="match status" value="1"/>
</dbReference>
<dbReference type="PROSITE" id="PS50888">
    <property type="entry name" value="BHLH"/>
    <property type="match status" value="1"/>
</dbReference>
<evidence type="ECO:0000256" key="2">
    <source>
        <dbReference type="ARBA" id="ARBA00023015"/>
    </source>
</evidence>
<dbReference type="Proteomes" id="UP000092462">
    <property type="component" value="Unassembled WGS sequence"/>
</dbReference>
<evidence type="ECO:0000313" key="7">
    <source>
        <dbReference type="EnsemblMetazoa" id="PPAI011129-PA"/>
    </source>
</evidence>
<organism evidence="7 8">
    <name type="scientific">Phlebotomus papatasi</name>
    <name type="common">Sandfly</name>
    <dbReference type="NCBI Taxonomy" id="29031"/>
    <lineage>
        <taxon>Eukaryota</taxon>
        <taxon>Metazoa</taxon>
        <taxon>Ecdysozoa</taxon>
        <taxon>Arthropoda</taxon>
        <taxon>Hexapoda</taxon>
        <taxon>Insecta</taxon>
        <taxon>Pterygota</taxon>
        <taxon>Neoptera</taxon>
        <taxon>Endopterygota</taxon>
        <taxon>Diptera</taxon>
        <taxon>Nematocera</taxon>
        <taxon>Psychodoidea</taxon>
        <taxon>Psychodidae</taxon>
        <taxon>Phlebotomus</taxon>
        <taxon>Phlebotomus</taxon>
    </lineage>
</organism>
<dbReference type="InterPro" id="IPR052207">
    <property type="entry name" value="Max-like/E-box_TFs"/>
</dbReference>
<dbReference type="AlphaFoldDB" id="A0A1B0DRE6"/>
<dbReference type="PANTHER" id="PTHR15741">
    <property type="entry name" value="BASIC HELIX-LOOP-HELIX ZIP TRANSCRIPTION FACTOR"/>
    <property type="match status" value="1"/>
</dbReference>
<evidence type="ECO:0000256" key="6">
    <source>
        <dbReference type="SAM" id="MobiDB-lite"/>
    </source>
</evidence>
<dbReference type="EMBL" id="AJVK01009090">
    <property type="status" value="NOT_ANNOTATED_CDS"/>
    <property type="molecule type" value="Genomic_DNA"/>
</dbReference>
<dbReference type="GO" id="GO:0000981">
    <property type="term" value="F:DNA-binding transcription factor activity, RNA polymerase II-specific"/>
    <property type="evidence" value="ECO:0007669"/>
    <property type="project" value="TreeGrafter"/>
</dbReference>
<feature type="compositionally biased region" description="Polar residues" evidence="6">
    <location>
        <begin position="440"/>
        <end position="461"/>
    </location>
</feature>
<dbReference type="EMBL" id="AJVK01009091">
    <property type="status" value="NOT_ANNOTATED_CDS"/>
    <property type="molecule type" value="Genomic_DNA"/>
</dbReference>
<dbReference type="GO" id="GO:0046983">
    <property type="term" value="F:protein dimerization activity"/>
    <property type="evidence" value="ECO:0007669"/>
    <property type="project" value="InterPro"/>
</dbReference>
<protein>
    <submittedName>
        <fullName evidence="7">Uncharacterized protein</fullName>
    </submittedName>
</protein>
<evidence type="ECO:0000256" key="1">
    <source>
        <dbReference type="ARBA" id="ARBA00004123"/>
    </source>
</evidence>
<keyword evidence="8" id="KW-1185">Reference proteome</keyword>
<dbReference type="Pfam" id="PF00010">
    <property type="entry name" value="HLH"/>
    <property type="match status" value="1"/>
</dbReference>
<dbReference type="InterPro" id="IPR011598">
    <property type="entry name" value="bHLH_dom"/>
</dbReference>
<dbReference type="GO" id="GO:0005634">
    <property type="term" value="C:nucleus"/>
    <property type="evidence" value="ECO:0007669"/>
    <property type="project" value="UniProtKB-SubCell"/>
</dbReference>
<dbReference type="SMART" id="SM00353">
    <property type="entry name" value="HLH"/>
    <property type="match status" value="1"/>
</dbReference>
<keyword evidence="3" id="KW-0238">DNA-binding</keyword>
<name>A0A1B0DRE6_PHLPP</name>
<sequence>MCIYIARGAGIADFIQPSLGPLQPNLEDFMDTVEPITEFFGPSRLPPVVEEAPDDLLKSFNLYIMGSEPMESVNMSEISTGGNQVQNNVPSIEGSNMLGNSLEQQKSGSSEVYSNNQGLHYTGKILSHDLSNLQGSQAQSFDGSVQTYQKPPIASHTSMDQATMVQTQTGQQYQQTMSDKGTYGSFSKVPRFSRNSLKQLSKREPHNYDKALPTPHQTNLYNQILIQQQQEQQPLQTLIQMPQTSPYSGIQQATFQGSSSNMGANSQNVIQVPQQPLPMSQQNAQTLYNLLSQQTPTCNTTYDQRSTSPTKVPFNQFKSMSVGYPGNQMSNSTVPMMNVPTPTSTLSSNMIAISESSSASKEMYRSNSLPLNTTNLLFNNNGVKQEVNSQFALPKYHPKSKSRSRSNSIVMKAQPQQQVISVATSEPALLQLLQQQATPSTSLGKVGGSQTNLTTSTSAAVTSKRLDSSPGNLLGNESPSSGIGLSPEIPVDHHEMGGPLSPSKDSKYPQRRVGHIHAEQKRRYNIKNGFDVLQSLIPQLQQNPTAKLSKAAILQKGAEYIRQLKAERGAIHEKTEALRIERDKLNSSLNHLHSILPANGAPVSRQRTGRVLELYNQYVSHRSMQNWKFWIFGLIFEPLLNSFNSTVSIASLDEMCRTAMLWVDQNCSLVELRPAVTNKLRYLSTNTDILSAENPSTLREEVLKAISSQQAQLQARSSATMNSN</sequence>
<dbReference type="VEuPathDB" id="VectorBase:PPAI011129"/>
<dbReference type="InterPro" id="IPR036638">
    <property type="entry name" value="HLH_DNA-bd_sf"/>
</dbReference>
<dbReference type="FunFam" id="4.10.280.10:FF:000094">
    <property type="entry name" value="Blast:Carbohydrate-responsive element-binding protein"/>
    <property type="match status" value="1"/>
</dbReference>
<dbReference type="PANTHER" id="PTHR15741:SF37">
    <property type="entry name" value="LD38259P"/>
    <property type="match status" value="1"/>
</dbReference>
<feature type="region of interest" description="Disordered" evidence="6">
    <location>
        <begin position="440"/>
        <end position="511"/>
    </location>
</feature>
<keyword evidence="2" id="KW-0805">Transcription regulation</keyword>
<dbReference type="Gene3D" id="4.10.280.10">
    <property type="entry name" value="Helix-loop-helix DNA-binding domain"/>
    <property type="match status" value="1"/>
</dbReference>
<dbReference type="CDD" id="cd11405">
    <property type="entry name" value="bHLHzip_MLXIP_like"/>
    <property type="match status" value="1"/>
</dbReference>